<protein>
    <submittedName>
        <fullName evidence="1">Uncharacterized protein</fullName>
    </submittedName>
</protein>
<dbReference type="EMBL" id="LAZR01040372">
    <property type="protein sequence ID" value="KKL14645.1"/>
    <property type="molecule type" value="Genomic_DNA"/>
</dbReference>
<evidence type="ECO:0000313" key="1">
    <source>
        <dbReference type="EMBL" id="KKL14645.1"/>
    </source>
</evidence>
<accession>A0A0F9AYX8</accession>
<reference evidence="1" key="1">
    <citation type="journal article" date="2015" name="Nature">
        <title>Complex archaea that bridge the gap between prokaryotes and eukaryotes.</title>
        <authorList>
            <person name="Spang A."/>
            <person name="Saw J.H."/>
            <person name="Jorgensen S.L."/>
            <person name="Zaremba-Niedzwiedzka K."/>
            <person name="Martijn J."/>
            <person name="Lind A.E."/>
            <person name="van Eijk R."/>
            <person name="Schleper C."/>
            <person name="Guy L."/>
            <person name="Ettema T.J."/>
        </authorList>
    </citation>
    <scope>NUCLEOTIDE SEQUENCE</scope>
</reference>
<comment type="caution">
    <text evidence="1">The sequence shown here is derived from an EMBL/GenBank/DDBJ whole genome shotgun (WGS) entry which is preliminary data.</text>
</comment>
<gene>
    <name evidence="1" type="ORF">LCGC14_2513580</name>
</gene>
<sequence>MRYKFITQPPYDENEDIYIEVVSEDEQHAYKLFVDHYKGLYGIVPIKWKVMNE</sequence>
<proteinExistence type="predicted"/>
<dbReference type="AlphaFoldDB" id="A0A0F9AYX8"/>
<organism evidence="1">
    <name type="scientific">marine sediment metagenome</name>
    <dbReference type="NCBI Taxonomy" id="412755"/>
    <lineage>
        <taxon>unclassified sequences</taxon>
        <taxon>metagenomes</taxon>
        <taxon>ecological metagenomes</taxon>
    </lineage>
</organism>
<name>A0A0F9AYX8_9ZZZZ</name>